<dbReference type="InterPro" id="IPR036188">
    <property type="entry name" value="FAD/NAD-bd_sf"/>
</dbReference>
<dbReference type="InterPro" id="IPR007867">
    <property type="entry name" value="GMC_OxRtase_C"/>
</dbReference>
<dbReference type="EMBL" id="CASHTH010004210">
    <property type="protein sequence ID" value="CAI8054842.1"/>
    <property type="molecule type" value="Genomic_DNA"/>
</dbReference>
<proteinExistence type="inferred from homology"/>
<keyword evidence="7" id="KW-1185">Reference proteome</keyword>
<accession>A0AA35TVV1</accession>
<evidence type="ECO:0000256" key="2">
    <source>
        <dbReference type="ARBA" id="ARBA00010790"/>
    </source>
</evidence>
<comment type="cofactor">
    <cofactor evidence="1">
        <name>FAD</name>
        <dbReference type="ChEBI" id="CHEBI:57692"/>
    </cofactor>
</comment>
<evidence type="ECO:0000256" key="3">
    <source>
        <dbReference type="ARBA" id="ARBA00022630"/>
    </source>
</evidence>
<dbReference type="SUPFAM" id="SSF54373">
    <property type="entry name" value="FAD-linked reductases, C-terminal domain"/>
    <property type="match status" value="1"/>
</dbReference>
<dbReference type="PANTHER" id="PTHR11552:SF147">
    <property type="entry name" value="CHOLINE DEHYDROGENASE, MITOCHONDRIAL"/>
    <property type="match status" value="1"/>
</dbReference>
<name>A0AA35TVV1_GEOBA</name>
<sequence>MNHPESTGVGYYALNRVDGIRMSTALTYLQMARHRLNLTIRADVLARRVLFDGVRSVGVEVESGGEVFAIDADEVVLSGGAINSPQLLMLSGVGQREHLAEVGVPLTLHLPGVGQNLRDHPAVFMLYESAEPIPPGSPALQIGMRYTTPGSEFRNDMQMRPLHVRTEHMPINFDLTSDITPTGFSIALQKALSSGELRLNSSDPHQQPYLNYRYLTHPFDGERLRGAIRLCAELAESSAFADVGIARISPNDDDLKSDDALDRWLLDNVLTQHHSSGTCKMGPASDEMAVVDQYGRVHGIDGLRVVDASIMPDVIRANTNVTTIMIAERISDWMGQS</sequence>
<evidence type="ECO:0000313" key="6">
    <source>
        <dbReference type="EMBL" id="CAI8054842.1"/>
    </source>
</evidence>
<comment type="caution">
    <text evidence="6">The sequence shown here is derived from an EMBL/GenBank/DDBJ whole genome shotgun (WGS) entry which is preliminary data.</text>
</comment>
<dbReference type="Gene3D" id="3.50.50.60">
    <property type="entry name" value="FAD/NAD(P)-binding domain"/>
    <property type="match status" value="2"/>
</dbReference>
<gene>
    <name evidence="6" type="ORF">GBAR_LOCUS29922</name>
</gene>
<evidence type="ECO:0000259" key="5">
    <source>
        <dbReference type="PROSITE" id="PS00624"/>
    </source>
</evidence>
<evidence type="ECO:0000256" key="1">
    <source>
        <dbReference type="ARBA" id="ARBA00001974"/>
    </source>
</evidence>
<dbReference type="SUPFAM" id="SSF51905">
    <property type="entry name" value="FAD/NAD(P)-binding domain"/>
    <property type="match status" value="1"/>
</dbReference>
<dbReference type="Pfam" id="PF00732">
    <property type="entry name" value="GMC_oxred_N"/>
    <property type="match status" value="1"/>
</dbReference>
<dbReference type="Pfam" id="PF05199">
    <property type="entry name" value="GMC_oxred_C"/>
    <property type="match status" value="1"/>
</dbReference>
<keyword evidence="3" id="KW-0285">Flavoprotein</keyword>
<dbReference type="InterPro" id="IPR000172">
    <property type="entry name" value="GMC_OxRdtase_N"/>
</dbReference>
<keyword evidence="4" id="KW-0274">FAD</keyword>
<dbReference type="Proteomes" id="UP001174909">
    <property type="component" value="Unassembled WGS sequence"/>
</dbReference>
<protein>
    <submittedName>
        <fullName evidence="6">Oxygen-dependent choline dehydrogenase</fullName>
    </submittedName>
</protein>
<evidence type="ECO:0000256" key="4">
    <source>
        <dbReference type="ARBA" id="ARBA00022827"/>
    </source>
</evidence>
<dbReference type="GO" id="GO:0016614">
    <property type="term" value="F:oxidoreductase activity, acting on CH-OH group of donors"/>
    <property type="evidence" value="ECO:0007669"/>
    <property type="project" value="InterPro"/>
</dbReference>
<reference evidence="6" key="1">
    <citation type="submission" date="2023-03" db="EMBL/GenBank/DDBJ databases">
        <authorList>
            <person name="Steffen K."/>
            <person name="Cardenas P."/>
        </authorList>
    </citation>
    <scope>NUCLEOTIDE SEQUENCE</scope>
</reference>
<feature type="domain" description="Glucose-methanol-choline oxidoreductase N-terminal" evidence="5">
    <location>
        <begin position="80"/>
        <end position="94"/>
    </location>
</feature>
<dbReference type="InterPro" id="IPR012132">
    <property type="entry name" value="GMC_OxRdtase"/>
</dbReference>
<evidence type="ECO:0000313" key="7">
    <source>
        <dbReference type="Proteomes" id="UP001174909"/>
    </source>
</evidence>
<dbReference type="GO" id="GO:0050660">
    <property type="term" value="F:flavin adenine dinucleotide binding"/>
    <property type="evidence" value="ECO:0007669"/>
    <property type="project" value="InterPro"/>
</dbReference>
<dbReference type="PANTHER" id="PTHR11552">
    <property type="entry name" value="GLUCOSE-METHANOL-CHOLINE GMC OXIDOREDUCTASE"/>
    <property type="match status" value="1"/>
</dbReference>
<organism evidence="6 7">
    <name type="scientific">Geodia barretti</name>
    <name type="common">Barrett's horny sponge</name>
    <dbReference type="NCBI Taxonomy" id="519541"/>
    <lineage>
        <taxon>Eukaryota</taxon>
        <taxon>Metazoa</taxon>
        <taxon>Porifera</taxon>
        <taxon>Demospongiae</taxon>
        <taxon>Heteroscleromorpha</taxon>
        <taxon>Tetractinellida</taxon>
        <taxon>Astrophorina</taxon>
        <taxon>Geodiidae</taxon>
        <taxon>Geodia</taxon>
    </lineage>
</organism>
<dbReference type="PROSITE" id="PS00624">
    <property type="entry name" value="GMC_OXRED_2"/>
    <property type="match status" value="1"/>
</dbReference>
<dbReference type="AlphaFoldDB" id="A0AA35TVV1"/>
<comment type="similarity">
    <text evidence="2">Belongs to the GMC oxidoreductase family.</text>
</comment>